<dbReference type="OrthoDB" id="464005at2"/>
<dbReference type="InterPro" id="IPR024623">
    <property type="entry name" value="YtxH"/>
</dbReference>
<sequence>MSKSNTGAFIIGMVTGTVLGTMAGLLVSPRSSRQTKQFVKKSVEALPDLAEDLSTTMQIQADRISESALRNWDETLNRLQVAIAAGIRASQQERQSLKNPDISPQDSSLRASEY</sequence>
<feature type="region of interest" description="Disordered" evidence="1">
    <location>
        <begin position="90"/>
        <end position="114"/>
    </location>
</feature>
<dbReference type="RefSeq" id="WP_106288121.1">
    <property type="nucleotide sequence ID" value="NZ_CAWNTC010000252.1"/>
</dbReference>
<keyword evidence="2" id="KW-0812">Transmembrane</keyword>
<name>A0A2T1C5F7_9CYAN</name>
<dbReference type="InterPro" id="IPR052928">
    <property type="entry name" value="Desiccation-related_membrane"/>
</dbReference>
<keyword evidence="4" id="KW-1185">Reference proteome</keyword>
<protein>
    <submittedName>
        <fullName evidence="3">Gas vesicle protein</fullName>
    </submittedName>
</protein>
<dbReference type="Pfam" id="PF12732">
    <property type="entry name" value="YtxH"/>
    <property type="match status" value="1"/>
</dbReference>
<keyword evidence="2" id="KW-0472">Membrane</keyword>
<reference evidence="3 4" key="1">
    <citation type="submission" date="2018-02" db="EMBL/GenBank/DDBJ databases">
        <authorList>
            <person name="Cohen D.B."/>
            <person name="Kent A.D."/>
        </authorList>
    </citation>
    <scope>NUCLEOTIDE SEQUENCE [LARGE SCALE GENOMIC DNA]</scope>
    <source>
        <strain evidence="3 4">CCAP 1448/3</strain>
    </source>
</reference>
<reference evidence="3 4" key="2">
    <citation type="submission" date="2018-03" db="EMBL/GenBank/DDBJ databases">
        <title>The ancient ancestry and fast evolution of plastids.</title>
        <authorList>
            <person name="Moore K.R."/>
            <person name="Magnabosco C."/>
            <person name="Momper L."/>
            <person name="Gold D.A."/>
            <person name="Bosak T."/>
            <person name="Fournier G.P."/>
        </authorList>
    </citation>
    <scope>NUCLEOTIDE SEQUENCE [LARGE SCALE GENOMIC DNA]</scope>
    <source>
        <strain evidence="3 4">CCAP 1448/3</strain>
    </source>
</reference>
<gene>
    <name evidence="3" type="ORF">C7B64_08010</name>
</gene>
<proteinExistence type="predicted"/>
<dbReference type="Proteomes" id="UP000238762">
    <property type="component" value="Unassembled WGS sequence"/>
</dbReference>
<dbReference type="PANTHER" id="PTHR35792">
    <property type="entry name" value="GENERAL STRESS PROTEIN"/>
    <property type="match status" value="1"/>
</dbReference>
<dbReference type="EMBL" id="PVWJ01000030">
    <property type="protein sequence ID" value="PSB03500.1"/>
    <property type="molecule type" value="Genomic_DNA"/>
</dbReference>
<organism evidence="3 4">
    <name type="scientific">Merismopedia glauca CCAP 1448/3</name>
    <dbReference type="NCBI Taxonomy" id="1296344"/>
    <lineage>
        <taxon>Bacteria</taxon>
        <taxon>Bacillati</taxon>
        <taxon>Cyanobacteriota</taxon>
        <taxon>Cyanophyceae</taxon>
        <taxon>Synechococcales</taxon>
        <taxon>Merismopediaceae</taxon>
        <taxon>Merismopedia</taxon>
    </lineage>
</organism>
<keyword evidence="2" id="KW-1133">Transmembrane helix</keyword>
<dbReference type="AlphaFoldDB" id="A0A2T1C5F7"/>
<evidence type="ECO:0000256" key="1">
    <source>
        <dbReference type="SAM" id="MobiDB-lite"/>
    </source>
</evidence>
<accession>A0A2T1C5F7</accession>
<evidence type="ECO:0000313" key="3">
    <source>
        <dbReference type="EMBL" id="PSB03500.1"/>
    </source>
</evidence>
<comment type="caution">
    <text evidence="3">The sequence shown here is derived from an EMBL/GenBank/DDBJ whole genome shotgun (WGS) entry which is preliminary data.</text>
</comment>
<feature type="transmembrane region" description="Helical" evidence="2">
    <location>
        <begin position="6"/>
        <end position="27"/>
    </location>
</feature>
<dbReference type="PANTHER" id="PTHR35792:SF1">
    <property type="entry name" value="SLL0268 PROTEIN"/>
    <property type="match status" value="1"/>
</dbReference>
<evidence type="ECO:0000313" key="4">
    <source>
        <dbReference type="Proteomes" id="UP000238762"/>
    </source>
</evidence>
<evidence type="ECO:0000256" key="2">
    <source>
        <dbReference type="SAM" id="Phobius"/>
    </source>
</evidence>